<evidence type="ECO:0000256" key="6">
    <source>
        <dbReference type="PROSITE-ProRule" id="PRU10141"/>
    </source>
</evidence>
<dbReference type="PROSITE" id="PS00108">
    <property type="entry name" value="PROTEIN_KINASE_ST"/>
    <property type="match status" value="1"/>
</dbReference>
<evidence type="ECO:0000256" key="7">
    <source>
        <dbReference type="SAM" id="MobiDB-lite"/>
    </source>
</evidence>
<feature type="region of interest" description="Disordered" evidence="7">
    <location>
        <begin position="1"/>
        <end position="50"/>
    </location>
</feature>
<comment type="similarity">
    <text evidence="5">Belongs to the protein kinase superfamily. Ser/Thr protein kinase family. GCN2 subfamily.</text>
</comment>
<name>A0A5C5YXQ7_9BACT</name>
<evidence type="ECO:0000313" key="10">
    <source>
        <dbReference type="Proteomes" id="UP000315010"/>
    </source>
</evidence>
<dbReference type="PROSITE" id="PS50011">
    <property type="entry name" value="PROTEIN_KINASE_DOM"/>
    <property type="match status" value="1"/>
</dbReference>
<dbReference type="InterPro" id="IPR027417">
    <property type="entry name" value="P-loop_NTPase"/>
</dbReference>
<dbReference type="EC" id="2.7.11.1" evidence="9"/>
<feature type="compositionally biased region" description="Basic and acidic residues" evidence="7">
    <location>
        <begin position="19"/>
        <end position="30"/>
    </location>
</feature>
<dbReference type="InterPro" id="IPR000719">
    <property type="entry name" value="Prot_kinase_dom"/>
</dbReference>
<dbReference type="EMBL" id="SJPJ01000001">
    <property type="protein sequence ID" value="TWT79812.1"/>
    <property type="molecule type" value="Genomic_DNA"/>
</dbReference>
<feature type="binding site" evidence="6">
    <location>
        <position position="81"/>
    </location>
    <ligand>
        <name>ATP</name>
        <dbReference type="ChEBI" id="CHEBI:30616"/>
    </ligand>
</feature>
<comment type="caution">
    <text evidence="9">The sequence shown here is derived from an EMBL/GenBank/DDBJ whole genome shotgun (WGS) entry which is preliminary data.</text>
</comment>
<evidence type="ECO:0000259" key="8">
    <source>
        <dbReference type="PROSITE" id="PS50011"/>
    </source>
</evidence>
<proteinExistence type="inferred from homology"/>
<dbReference type="Gene3D" id="3.30.200.20">
    <property type="entry name" value="Phosphorylase Kinase, domain 1"/>
    <property type="match status" value="1"/>
</dbReference>
<evidence type="ECO:0000256" key="3">
    <source>
        <dbReference type="ARBA" id="ARBA00022777"/>
    </source>
</evidence>
<dbReference type="InterPro" id="IPR008271">
    <property type="entry name" value="Ser/Thr_kinase_AS"/>
</dbReference>
<dbReference type="Proteomes" id="UP000315010">
    <property type="component" value="Unassembled WGS sequence"/>
</dbReference>
<dbReference type="SMART" id="SM00220">
    <property type="entry name" value="S_TKc"/>
    <property type="match status" value="1"/>
</dbReference>
<dbReference type="GO" id="GO:0005737">
    <property type="term" value="C:cytoplasm"/>
    <property type="evidence" value="ECO:0007669"/>
    <property type="project" value="TreeGrafter"/>
</dbReference>
<dbReference type="InterPro" id="IPR041664">
    <property type="entry name" value="AAA_16"/>
</dbReference>
<evidence type="ECO:0000313" key="9">
    <source>
        <dbReference type="EMBL" id="TWT79812.1"/>
    </source>
</evidence>
<evidence type="ECO:0000256" key="4">
    <source>
        <dbReference type="ARBA" id="ARBA00022840"/>
    </source>
</evidence>
<dbReference type="PROSITE" id="PS00107">
    <property type="entry name" value="PROTEIN_KINASE_ATP"/>
    <property type="match status" value="1"/>
</dbReference>
<dbReference type="AlphaFoldDB" id="A0A5C5YXQ7"/>
<dbReference type="Gene3D" id="1.10.510.10">
    <property type="entry name" value="Transferase(Phosphotransferase) domain 1"/>
    <property type="match status" value="1"/>
</dbReference>
<dbReference type="SUPFAM" id="SSF56112">
    <property type="entry name" value="Protein kinase-like (PK-like)"/>
    <property type="match status" value="1"/>
</dbReference>
<dbReference type="GO" id="GO:0004674">
    <property type="term" value="F:protein serine/threonine kinase activity"/>
    <property type="evidence" value="ECO:0007669"/>
    <property type="project" value="UniProtKB-EC"/>
</dbReference>
<dbReference type="InterPro" id="IPR017441">
    <property type="entry name" value="Protein_kinase_ATP_BS"/>
</dbReference>
<keyword evidence="3 9" id="KW-0418">Kinase</keyword>
<keyword evidence="1 9" id="KW-0808">Transferase</keyword>
<organism evidence="9 10">
    <name type="scientific">Novipirellula herctigrandis</name>
    <dbReference type="NCBI Taxonomy" id="2527986"/>
    <lineage>
        <taxon>Bacteria</taxon>
        <taxon>Pseudomonadati</taxon>
        <taxon>Planctomycetota</taxon>
        <taxon>Planctomycetia</taxon>
        <taxon>Pirellulales</taxon>
        <taxon>Pirellulaceae</taxon>
        <taxon>Novipirellula</taxon>
    </lineage>
</organism>
<protein>
    <submittedName>
        <fullName evidence="9">Serine/threonine-protein kinase PrkC</fullName>
        <ecNumber evidence="9">2.7.11.1</ecNumber>
    </submittedName>
</protein>
<evidence type="ECO:0000256" key="1">
    <source>
        <dbReference type="ARBA" id="ARBA00022679"/>
    </source>
</evidence>
<accession>A0A5C5YXQ7</accession>
<dbReference type="SUPFAM" id="SSF52540">
    <property type="entry name" value="P-loop containing nucleoside triphosphate hydrolases"/>
    <property type="match status" value="1"/>
</dbReference>
<evidence type="ECO:0000256" key="2">
    <source>
        <dbReference type="ARBA" id="ARBA00022741"/>
    </source>
</evidence>
<dbReference type="PANTHER" id="PTHR11042">
    <property type="entry name" value="EUKARYOTIC TRANSLATION INITIATION FACTOR 2-ALPHA KINASE EIF2-ALPHA KINASE -RELATED"/>
    <property type="match status" value="1"/>
</dbReference>
<dbReference type="GO" id="GO:0005524">
    <property type="term" value="F:ATP binding"/>
    <property type="evidence" value="ECO:0007669"/>
    <property type="project" value="UniProtKB-UniRule"/>
</dbReference>
<dbReference type="RefSeq" id="WP_146394947.1">
    <property type="nucleotide sequence ID" value="NZ_SJPJ01000001.1"/>
</dbReference>
<keyword evidence="4 6" id="KW-0067">ATP-binding</keyword>
<dbReference type="InterPro" id="IPR011009">
    <property type="entry name" value="Kinase-like_dom_sf"/>
</dbReference>
<feature type="domain" description="Protein kinase" evidence="8">
    <location>
        <begin position="52"/>
        <end position="325"/>
    </location>
</feature>
<dbReference type="OrthoDB" id="5476445at2"/>
<sequence>MFNQNDDDGLSSFSPSSDTKVRGQNDRDTYQSDSSSDRPTPPWSEGDSLGPFDLERLLGRGSSGYVYRALNRDTQKRCALKLLLPTKTEDLVRNKLGFRRMIALRHPALMHIDRIHHLKNYTAFSMEEIHGVTFAGWCKKNATNPATKNVYADLLSLTRQYASALAMMHAHGLVHRDIKPLNLMVDEKGNGRVIDYGLVGTIDVDSDPRGHRDYLVGPRHYFAPETLWDQFYLPASDIFSLGLLVLETLRIIAQNSKPYDSPIIRSQEDRSDDQHMIHEAFSELSSDVPTILREACEEMLQQDPGDRPSAAEITRLGSSEAPSFLWIETPIVGREEELIAGQQWIDKIFDGNVGRLHVEGPPGIGKSRLLDELENYVKGKRWGQVFRAKCRRGEDHPLQAFDQICDAIATRYMKSDREKMEVDPVSAEILHRVFPVLHNAVRASMSADPARKVSERLDALEAGARLSEELRIVGPLVLIIDDSQWADRDSLNVLDRLQSVSGGMLGIITASHVAGDRQISPPTATLSLNAISETAARALLVNASRRYHATINESLVQELIQAASGNPFRLIDFSEEFRVGGVLHQRSDSDAGKIEPNEPITITSIDQVWRMRMNRLSEEAKTVLAYIATADRQVSMYQLSQLTKLGENVDVAVSELSQQRLIRDEATGAECISIIHDRMGDGLLEAFSEEERRQCHSDWGNYLSRQNGSDQFAARIAGHFFAAEEPSRAVSYAIMAAEDAERYVAKTEAARWHARVIPFLSGEERIERIRQAAMTFAEADRPTEAAEYYQMLASEVDADESIEHQLVATALLIRSGRFPAAQDQLRSLARLVGAPLSKPDWLGKLNLLRLWIQLSVCKTLRRKQTKAKAGSLRERQRLQLCLAIARPLSAFDNLYAAELNSRGAIDALRYGTESQRILAEIGETVFGCYDRGMVRVRSEIALQELLSRANALGSSKTIGDVWAGVTFSHVFSMRWQRVGAALETCLQHYRAPSDPLSFEILHTRWFQPWALWHTGRWHQMVEASSEMQDDAKQRNDLLEWLMVSGAMGASAWLVRDQASECSRIRDENAKSLQSNPNVQAFDFTEWIAKIHLKLYQGDFESGWDEFKILAPQLKKLPFSRFQLWRVLTASLGALLCLHLLKTTSDEKWSKLAKKHIEQLKREQNAFADTLSLLYGGLLLTMTQPDQASRNQTESLFVEAIALAKAQHLRPYQLAAEDALSVLQTGQSQGSLIERMHRHGVKRPSRFARLYTVE</sequence>
<reference evidence="9 10" key="1">
    <citation type="submission" date="2019-02" db="EMBL/GenBank/DDBJ databases">
        <title>Deep-cultivation of Planctomycetes and their phenomic and genomic characterization uncovers novel biology.</title>
        <authorList>
            <person name="Wiegand S."/>
            <person name="Jogler M."/>
            <person name="Boedeker C."/>
            <person name="Pinto D."/>
            <person name="Vollmers J."/>
            <person name="Rivas-Marin E."/>
            <person name="Kohn T."/>
            <person name="Peeters S.H."/>
            <person name="Heuer A."/>
            <person name="Rast P."/>
            <person name="Oberbeckmann S."/>
            <person name="Bunk B."/>
            <person name="Jeske O."/>
            <person name="Meyerdierks A."/>
            <person name="Storesund J.E."/>
            <person name="Kallscheuer N."/>
            <person name="Luecker S."/>
            <person name="Lage O.M."/>
            <person name="Pohl T."/>
            <person name="Merkel B.J."/>
            <person name="Hornburger P."/>
            <person name="Mueller R.-W."/>
            <person name="Bruemmer F."/>
            <person name="Labrenz M."/>
            <person name="Spormann A.M."/>
            <person name="Op Den Camp H."/>
            <person name="Overmann J."/>
            <person name="Amann R."/>
            <person name="Jetten M.S.M."/>
            <person name="Mascher T."/>
            <person name="Medema M.H."/>
            <person name="Devos D.P."/>
            <person name="Kaster A.-K."/>
            <person name="Ovreas L."/>
            <person name="Rohde M."/>
            <person name="Galperin M.Y."/>
            <person name="Jogler C."/>
        </authorList>
    </citation>
    <scope>NUCLEOTIDE SEQUENCE [LARGE SCALE GENOMIC DNA]</scope>
    <source>
        <strain evidence="9 10">CA13</strain>
    </source>
</reference>
<keyword evidence="2 6" id="KW-0547">Nucleotide-binding</keyword>
<dbReference type="Pfam" id="PF13191">
    <property type="entry name" value="AAA_16"/>
    <property type="match status" value="1"/>
</dbReference>
<evidence type="ECO:0000256" key="5">
    <source>
        <dbReference type="ARBA" id="ARBA00037982"/>
    </source>
</evidence>
<dbReference type="Pfam" id="PF00069">
    <property type="entry name" value="Pkinase"/>
    <property type="match status" value="1"/>
</dbReference>
<keyword evidence="10" id="KW-1185">Reference proteome</keyword>
<dbReference type="CDD" id="cd14014">
    <property type="entry name" value="STKc_PknB_like"/>
    <property type="match status" value="1"/>
</dbReference>
<dbReference type="InterPro" id="IPR050339">
    <property type="entry name" value="CC_SR_Kinase"/>
</dbReference>
<gene>
    <name evidence="9" type="primary">prkC_4</name>
    <name evidence="9" type="ORF">CA13_12190</name>
</gene>